<dbReference type="SUPFAM" id="SSF51126">
    <property type="entry name" value="Pectin lyase-like"/>
    <property type="match status" value="1"/>
</dbReference>
<dbReference type="GO" id="GO:0042545">
    <property type="term" value="P:cell wall modification"/>
    <property type="evidence" value="ECO:0007669"/>
    <property type="project" value="InterPro"/>
</dbReference>
<sequence length="102" mass="11550">MYMLAYLMLLVVSAVSGDGFIARDMTFRNTAGPRKHQGVAFRSSSDRSVLKDPLSYVPSERHFYRNCDIHGTVDFIVGDAPEVFQKCSIYVRKPMRGASRTR</sequence>
<dbReference type="GeneID" id="103717355"/>
<dbReference type="RefSeq" id="XP_008803917.1">
    <property type="nucleotide sequence ID" value="XM_008805695.1"/>
</dbReference>
<accession>A0A8B7CQ47</accession>
<evidence type="ECO:0000259" key="5">
    <source>
        <dbReference type="Pfam" id="PF01095"/>
    </source>
</evidence>
<proteinExistence type="predicted"/>
<name>A0A8B7CQ47_PHODC</name>
<dbReference type="PANTHER" id="PTHR31707">
    <property type="entry name" value="PECTINESTERASE"/>
    <property type="match status" value="1"/>
</dbReference>
<keyword evidence="4" id="KW-0732">Signal</keyword>
<dbReference type="InterPro" id="IPR012334">
    <property type="entry name" value="Pectin_lyas_fold"/>
</dbReference>
<dbReference type="Proteomes" id="UP000228380">
    <property type="component" value="Unplaced"/>
</dbReference>
<evidence type="ECO:0000256" key="1">
    <source>
        <dbReference type="ARBA" id="ARBA00005184"/>
    </source>
</evidence>
<evidence type="ECO:0000313" key="6">
    <source>
        <dbReference type="Proteomes" id="UP000228380"/>
    </source>
</evidence>
<keyword evidence="2" id="KW-0378">Hydrolase</keyword>
<dbReference type="UniPathway" id="UPA00545">
    <property type="reaction ID" value="UER00823"/>
</dbReference>
<keyword evidence="6" id="KW-1185">Reference proteome</keyword>
<dbReference type="Gene3D" id="2.160.20.10">
    <property type="entry name" value="Single-stranded right-handed beta-helix, Pectin lyase-like"/>
    <property type="match status" value="1"/>
</dbReference>
<dbReference type="AlphaFoldDB" id="A0A8B7CQ47"/>
<evidence type="ECO:0000256" key="4">
    <source>
        <dbReference type="SAM" id="SignalP"/>
    </source>
</evidence>
<organism evidence="6 7">
    <name type="scientific">Phoenix dactylifera</name>
    <name type="common">Date palm</name>
    <dbReference type="NCBI Taxonomy" id="42345"/>
    <lineage>
        <taxon>Eukaryota</taxon>
        <taxon>Viridiplantae</taxon>
        <taxon>Streptophyta</taxon>
        <taxon>Embryophyta</taxon>
        <taxon>Tracheophyta</taxon>
        <taxon>Spermatophyta</taxon>
        <taxon>Magnoliopsida</taxon>
        <taxon>Liliopsida</taxon>
        <taxon>Arecaceae</taxon>
        <taxon>Coryphoideae</taxon>
        <taxon>Phoeniceae</taxon>
        <taxon>Phoenix</taxon>
    </lineage>
</organism>
<feature type="signal peptide" evidence="4">
    <location>
        <begin position="1"/>
        <end position="17"/>
    </location>
</feature>
<protein>
    <submittedName>
        <fullName evidence="7">Probable pectinesterase/pectinesterase inhibitor 6</fullName>
    </submittedName>
</protein>
<dbReference type="GO" id="GO:0030599">
    <property type="term" value="F:pectinesterase activity"/>
    <property type="evidence" value="ECO:0007669"/>
    <property type="project" value="InterPro"/>
</dbReference>
<evidence type="ECO:0000256" key="2">
    <source>
        <dbReference type="ARBA" id="ARBA00022801"/>
    </source>
</evidence>
<feature type="chain" id="PRO_5034998353" evidence="4">
    <location>
        <begin position="18"/>
        <end position="102"/>
    </location>
</feature>
<evidence type="ECO:0000313" key="7">
    <source>
        <dbReference type="RefSeq" id="XP_008803917.1"/>
    </source>
</evidence>
<reference evidence="7" key="1">
    <citation type="submission" date="2025-08" db="UniProtKB">
        <authorList>
            <consortium name="RefSeq"/>
        </authorList>
    </citation>
    <scope>IDENTIFICATION</scope>
    <source>
        <tissue evidence="7">Young leaves</tissue>
    </source>
</reference>
<evidence type="ECO:0000256" key="3">
    <source>
        <dbReference type="ARBA" id="ARBA00023085"/>
    </source>
</evidence>
<keyword evidence="3" id="KW-0063">Aspartyl esterase</keyword>
<dbReference type="GO" id="GO:0045490">
    <property type="term" value="P:pectin catabolic process"/>
    <property type="evidence" value="ECO:0007669"/>
    <property type="project" value="UniProtKB-UniPathway"/>
</dbReference>
<dbReference type="KEGG" id="pda:103717355"/>
<dbReference type="InterPro" id="IPR000070">
    <property type="entry name" value="Pectinesterase_cat"/>
</dbReference>
<dbReference type="OrthoDB" id="615350at2759"/>
<dbReference type="InterPro" id="IPR011050">
    <property type="entry name" value="Pectin_lyase_fold/virulence"/>
</dbReference>
<dbReference type="Pfam" id="PF01095">
    <property type="entry name" value="Pectinesterase"/>
    <property type="match status" value="1"/>
</dbReference>
<feature type="domain" description="Pectinesterase catalytic" evidence="5">
    <location>
        <begin position="14"/>
        <end position="98"/>
    </location>
</feature>
<gene>
    <name evidence="7" type="primary">LOC103717355</name>
</gene>
<comment type="pathway">
    <text evidence="1">Glycan metabolism; pectin degradation; 2-dehydro-3-deoxy-D-gluconate from pectin: step 1/5.</text>
</comment>